<reference evidence="2" key="1">
    <citation type="submission" date="2013-11" db="EMBL/GenBank/DDBJ databases">
        <title>Genome sequence of the fusiform rust pathogen reveals effectors for host alternation and coevolution with pine.</title>
        <authorList>
            <consortium name="DOE Joint Genome Institute"/>
            <person name="Smith K."/>
            <person name="Pendleton A."/>
            <person name="Kubisiak T."/>
            <person name="Anderson C."/>
            <person name="Salamov A."/>
            <person name="Aerts A."/>
            <person name="Riley R."/>
            <person name="Clum A."/>
            <person name="Lindquist E."/>
            <person name="Ence D."/>
            <person name="Campbell M."/>
            <person name="Kronenberg Z."/>
            <person name="Feau N."/>
            <person name="Dhillon B."/>
            <person name="Hamelin R."/>
            <person name="Burleigh J."/>
            <person name="Smith J."/>
            <person name="Yandell M."/>
            <person name="Nelson C."/>
            <person name="Grigoriev I."/>
            <person name="Davis J."/>
        </authorList>
    </citation>
    <scope>NUCLEOTIDE SEQUENCE</scope>
    <source>
        <strain evidence="2">G11</strain>
    </source>
</reference>
<gene>
    <name evidence="2" type="ORF">CROQUDRAFT_87656</name>
</gene>
<sequence>MLRSKEEKKEGEAHHLRQQRGQEVSFEWSVAHEHWITEPNGESGDRAGSRNEKRALKTAGTMSADQYVPRGKGGASRSCMLSERSTDELEPPRVEAGLNSCFEKGVVRSTFQNFKLKAVAEILPSALLETNRATLQGGSFCCKIYVKLTESRNLFYKTFEQPKTPT</sequence>
<feature type="compositionally biased region" description="Basic and acidic residues" evidence="1">
    <location>
        <begin position="43"/>
        <end position="55"/>
    </location>
</feature>
<organism evidence="2 3">
    <name type="scientific">Cronartium quercuum f. sp. fusiforme G11</name>
    <dbReference type="NCBI Taxonomy" id="708437"/>
    <lineage>
        <taxon>Eukaryota</taxon>
        <taxon>Fungi</taxon>
        <taxon>Dikarya</taxon>
        <taxon>Basidiomycota</taxon>
        <taxon>Pucciniomycotina</taxon>
        <taxon>Pucciniomycetes</taxon>
        <taxon>Pucciniales</taxon>
        <taxon>Coleosporiaceae</taxon>
        <taxon>Cronartium</taxon>
    </lineage>
</organism>
<dbReference type="AlphaFoldDB" id="A0A9P6TFW2"/>
<comment type="caution">
    <text evidence="2">The sequence shown here is derived from an EMBL/GenBank/DDBJ whole genome shotgun (WGS) entry which is preliminary data.</text>
</comment>
<accession>A0A9P6TFW2</accession>
<dbReference type="Proteomes" id="UP000886653">
    <property type="component" value="Unassembled WGS sequence"/>
</dbReference>
<feature type="region of interest" description="Disordered" evidence="1">
    <location>
        <begin position="1"/>
        <end position="78"/>
    </location>
</feature>
<protein>
    <submittedName>
        <fullName evidence="2">Uncharacterized protein</fullName>
    </submittedName>
</protein>
<evidence type="ECO:0000256" key="1">
    <source>
        <dbReference type="SAM" id="MobiDB-lite"/>
    </source>
</evidence>
<proteinExistence type="predicted"/>
<dbReference type="EMBL" id="MU167217">
    <property type="protein sequence ID" value="KAG0150817.1"/>
    <property type="molecule type" value="Genomic_DNA"/>
</dbReference>
<feature type="compositionally biased region" description="Basic and acidic residues" evidence="1">
    <location>
        <begin position="1"/>
        <end position="15"/>
    </location>
</feature>
<keyword evidence="3" id="KW-1185">Reference proteome</keyword>
<name>A0A9P6TFW2_9BASI</name>
<evidence type="ECO:0000313" key="3">
    <source>
        <dbReference type="Proteomes" id="UP000886653"/>
    </source>
</evidence>
<evidence type="ECO:0000313" key="2">
    <source>
        <dbReference type="EMBL" id="KAG0150817.1"/>
    </source>
</evidence>